<feature type="non-terminal residue" evidence="4">
    <location>
        <position position="1"/>
    </location>
</feature>
<evidence type="ECO:0000256" key="2">
    <source>
        <dbReference type="ARBA" id="ARBA00022827"/>
    </source>
</evidence>
<organism evidence="4 5">
    <name type="scientific">Corchorus capsularis</name>
    <name type="common">Jute</name>
    <dbReference type="NCBI Taxonomy" id="210143"/>
    <lineage>
        <taxon>Eukaryota</taxon>
        <taxon>Viridiplantae</taxon>
        <taxon>Streptophyta</taxon>
        <taxon>Embryophyta</taxon>
        <taxon>Tracheophyta</taxon>
        <taxon>Spermatophyta</taxon>
        <taxon>Magnoliopsida</taxon>
        <taxon>eudicotyledons</taxon>
        <taxon>Gunneridae</taxon>
        <taxon>Pentapetalae</taxon>
        <taxon>rosids</taxon>
        <taxon>malvids</taxon>
        <taxon>Malvales</taxon>
        <taxon>Malvaceae</taxon>
        <taxon>Grewioideae</taxon>
        <taxon>Apeibeae</taxon>
        <taxon>Corchorus</taxon>
    </lineage>
</organism>
<dbReference type="PANTHER" id="PTHR23023">
    <property type="entry name" value="DIMETHYLANILINE MONOOXYGENASE"/>
    <property type="match status" value="1"/>
</dbReference>
<keyword evidence="5" id="KW-1185">Reference proteome</keyword>
<sequence>VYQVDFVVLALGRYSGIPKFLLGKGPEVFHGEVIHFKDYAAMDYEVATKYIKGKRIVVVGAKRSALDIAMECC</sequence>
<protein>
    <submittedName>
        <fullName evidence="4">Putative flavin-containing monooxygenase 1-like protein</fullName>
    </submittedName>
</protein>
<name>A0A1R3KWX5_COCAP</name>
<keyword evidence="1" id="KW-0285">Flavoprotein</keyword>
<comment type="caution">
    <text evidence="4">The sequence shown here is derived from an EMBL/GenBank/DDBJ whole genome shotgun (WGS) entry which is preliminary data.</text>
</comment>
<gene>
    <name evidence="4" type="ORF">CCACVL1_00397</name>
</gene>
<dbReference type="Proteomes" id="UP000188268">
    <property type="component" value="Unassembled WGS sequence"/>
</dbReference>
<dbReference type="OMA" id="MIFAKQV"/>
<dbReference type="Gene3D" id="3.50.50.60">
    <property type="entry name" value="FAD/NAD(P)-binding domain"/>
    <property type="match status" value="1"/>
</dbReference>
<dbReference type="SUPFAM" id="SSF51905">
    <property type="entry name" value="FAD/NAD(P)-binding domain"/>
    <property type="match status" value="1"/>
</dbReference>
<reference evidence="4 5" key="1">
    <citation type="submission" date="2013-09" db="EMBL/GenBank/DDBJ databases">
        <title>Corchorus capsularis genome sequencing.</title>
        <authorList>
            <person name="Alam M."/>
            <person name="Haque M.S."/>
            <person name="Islam M.S."/>
            <person name="Emdad E.M."/>
            <person name="Islam M.M."/>
            <person name="Ahmed B."/>
            <person name="Halim A."/>
            <person name="Hossen Q.M.M."/>
            <person name="Hossain M.Z."/>
            <person name="Ahmed R."/>
            <person name="Khan M.M."/>
            <person name="Islam R."/>
            <person name="Rashid M.M."/>
            <person name="Khan S.A."/>
            <person name="Rahman M.S."/>
            <person name="Alam M."/>
        </authorList>
    </citation>
    <scope>NUCLEOTIDE SEQUENCE [LARGE SCALE GENOMIC DNA]</scope>
    <source>
        <strain evidence="5">cv. CVL-1</strain>
        <tissue evidence="4">Whole seedling</tissue>
    </source>
</reference>
<evidence type="ECO:0000313" key="5">
    <source>
        <dbReference type="Proteomes" id="UP000188268"/>
    </source>
</evidence>
<evidence type="ECO:0000313" key="4">
    <source>
        <dbReference type="EMBL" id="OMP11614.1"/>
    </source>
</evidence>
<keyword evidence="3" id="KW-0560">Oxidoreductase</keyword>
<dbReference type="GO" id="GO:0004497">
    <property type="term" value="F:monooxygenase activity"/>
    <property type="evidence" value="ECO:0007669"/>
    <property type="project" value="UniProtKB-KW"/>
</dbReference>
<accession>A0A1R3KWX5</accession>
<dbReference type="InterPro" id="IPR036188">
    <property type="entry name" value="FAD/NAD-bd_sf"/>
</dbReference>
<evidence type="ECO:0000256" key="1">
    <source>
        <dbReference type="ARBA" id="ARBA00022630"/>
    </source>
</evidence>
<dbReference type="OrthoDB" id="1696484at2759"/>
<dbReference type="EMBL" id="AWWV01001095">
    <property type="protein sequence ID" value="OMP11614.1"/>
    <property type="molecule type" value="Genomic_DNA"/>
</dbReference>
<dbReference type="AlphaFoldDB" id="A0A1R3KWX5"/>
<dbReference type="InterPro" id="IPR050346">
    <property type="entry name" value="FMO-like"/>
</dbReference>
<keyword evidence="4" id="KW-0503">Monooxygenase</keyword>
<dbReference type="STRING" id="210143.A0A1R3KWX5"/>
<proteinExistence type="predicted"/>
<evidence type="ECO:0000256" key="3">
    <source>
        <dbReference type="ARBA" id="ARBA00023002"/>
    </source>
</evidence>
<keyword evidence="2" id="KW-0274">FAD</keyword>
<dbReference type="Gramene" id="OMP11614">
    <property type="protein sequence ID" value="OMP11614"/>
    <property type="gene ID" value="CCACVL1_00397"/>
</dbReference>